<accession>V4CSX1</accession>
<dbReference type="OrthoDB" id="5959877at2759"/>
<feature type="chain" id="PRO_5004718112" description="DUF885 domain-containing protein" evidence="1">
    <location>
        <begin position="23"/>
        <end position="639"/>
    </location>
</feature>
<evidence type="ECO:0000313" key="3">
    <source>
        <dbReference type="Proteomes" id="UP000030746"/>
    </source>
</evidence>
<evidence type="ECO:0000256" key="1">
    <source>
        <dbReference type="SAM" id="SignalP"/>
    </source>
</evidence>
<dbReference type="RefSeq" id="XP_009044205.1">
    <property type="nucleotide sequence ID" value="XM_009045957.1"/>
</dbReference>
<keyword evidence="1" id="KW-0732">Signal</keyword>
<dbReference type="HOGENOM" id="CLU_018914_0_1_1"/>
<organism evidence="2 3">
    <name type="scientific">Lottia gigantea</name>
    <name type="common">Giant owl limpet</name>
    <dbReference type="NCBI Taxonomy" id="225164"/>
    <lineage>
        <taxon>Eukaryota</taxon>
        <taxon>Metazoa</taxon>
        <taxon>Spiralia</taxon>
        <taxon>Lophotrochozoa</taxon>
        <taxon>Mollusca</taxon>
        <taxon>Gastropoda</taxon>
        <taxon>Patellogastropoda</taxon>
        <taxon>Lottioidea</taxon>
        <taxon>Lottiidae</taxon>
        <taxon>Lottia</taxon>
    </lineage>
</organism>
<dbReference type="OMA" id="MARREMK"/>
<dbReference type="Pfam" id="PF05960">
    <property type="entry name" value="DUF885"/>
    <property type="match status" value="1"/>
</dbReference>
<evidence type="ECO:0000313" key="2">
    <source>
        <dbReference type="EMBL" id="ESP05660.1"/>
    </source>
</evidence>
<dbReference type="PANTHER" id="PTHR33361:SF2">
    <property type="entry name" value="DUF885 DOMAIN-CONTAINING PROTEIN"/>
    <property type="match status" value="1"/>
</dbReference>
<dbReference type="EMBL" id="KB199650">
    <property type="protein sequence ID" value="ESP05660.1"/>
    <property type="molecule type" value="Genomic_DNA"/>
</dbReference>
<dbReference type="GeneID" id="20245570"/>
<dbReference type="AlphaFoldDB" id="V4CSX1"/>
<dbReference type="CTD" id="20245570"/>
<reference evidence="2 3" key="1">
    <citation type="journal article" date="2013" name="Nature">
        <title>Insights into bilaterian evolution from three spiralian genomes.</title>
        <authorList>
            <person name="Simakov O."/>
            <person name="Marletaz F."/>
            <person name="Cho S.J."/>
            <person name="Edsinger-Gonzales E."/>
            <person name="Havlak P."/>
            <person name="Hellsten U."/>
            <person name="Kuo D.H."/>
            <person name="Larsson T."/>
            <person name="Lv J."/>
            <person name="Arendt D."/>
            <person name="Savage R."/>
            <person name="Osoegawa K."/>
            <person name="de Jong P."/>
            <person name="Grimwood J."/>
            <person name="Chapman J.A."/>
            <person name="Shapiro H."/>
            <person name="Aerts A."/>
            <person name="Otillar R.P."/>
            <person name="Terry A.Y."/>
            <person name="Boore J.L."/>
            <person name="Grigoriev I.V."/>
            <person name="Lindberg D.R."/>
            <person name="Seaver E.C."/>
            <person name="Weisblat D.A."/>
            <person name="Putnam N.H."/>
            <person name="Rokhsar D.S."/>
        </authorList>
    </citation>
    <scope>NUCLEOTIDE SEQUENCE [LARGE SCALE GENOMIC DNA]</scope>
</reference>
<gene>
    <name evidence="2" type="ORF">LOTGIDRAFT_203016</name>
</gene>
<keyword evidence="3" id="KW-1185">Reference proteome</keyword>
<dbReference type="KEGG" id="lgi:LOTGIDRAFT_203016"/>
<feature type="signal peptide" evidence="1">
    <location>
        <begin position="1"/>
        <end position="22"/>
    </location>
</feature>
<proteinExistence type="predicted"/>
<name>V4CSX1_LOTGI</name>
<protein>
    <recommendedName>
        <fullName evidence="4">DUF885 domain-containing protein</fullName>
    </recommendedName>
</protein>
<dbReference type="PANTHER" id="PTHR33361">
    <property type="entry name" value="GLR0591 PROTEIN"/>
    <property type="match status" value="1"/>
</dbReference>
<sequence>MEIKLVFLVFGIIAFHIHHADGDASMNLKVLVKDYFEWRMSEKPEQSTYKSFSKYNDILDSMKESGFEITKNRTEVFLTGLRGITRDELSQQEKISYDILENMLTTFLDGYKWRYYNTINPMNLLDGPQYNPSHFHKSFPFDTVGDFENYVARLQRFPNQLDEIITLFNLSISKQTTYHAVSLTLVFNQIDKICPVPTNYSIKCGYFTPFVKSIDHIHISSEKREDLISRAKIAIDSIVSKYQEVKTFLQSEYLPNTRKHYGVLNLENGREYYQACLKWYLSLDLTPEEVHQLGLREVERIQSEMMKIVERNNFNGTVSEYFLFLKNDSSMFFNTSEAMLKSYSDMIHNQIDPLLPKLFKKLPNLPIVVKAMTSDGPGGMYSSGSADGTHPGIFWANVLRPQEFPKITMLPLALHEASPGHHLQFSYNKFIDSPDFRSKMESSYLYKVPVAFPRYTASTEGWALYAESLGHELDLYKTDPELLGRYSSEMFRACRLVVDTGIHYYNWTKEEAIEYFLNYTLQARADLEVEIDRYVTWPGQACSYKIGELKIKELREKATKELGAKFDIRDFHTFIMEGGIVPLNLLERNVNEWIKKRLAEETKPGKPEPGPTCSAPNQLPFHHLFIVSFLSCLSILSLF</sequence>
<evidence type="ECO:0008006" key="4">
    <source>
        <dbReference type="Google" id="ProtNLM"/>
    </source>
</evidence>
<dbReference type="Proteomes" id="UP000030746">
    <property type="component" value="Unassembled WGS sequence"/>
</dbReference>
<dbReference type="InterPro" id="IPR010281">
    <property type="entry name" value="DUF885"/>
</dbReference>